<dbReference type="Gene3D" id="3.40.50.300">
    <property type="entry name" value="P-loop containing nucleotide triphosphate hydrolases"/>
    <property type="match status" value="1"/>
</dbReference>
<reference evidence="4 5" key="1">
    <citation type="submission" date="2016-09" db="EMBL/GenBank/DDBJ databases">
        <authorList>
            <person name="Capua I."/>
            <person name="De Benedictis P."/>
            <person name="Joannis T."/>
            <person name="Lombin L.H."/>
            <person name="Cattoli G."/>
        </authorList>
    </citation>
    <scope>NUCLEOTIDE SEQUENCE [LARGE SCALE GENOMIC DNA]</scope>
    <source>
        <strain evidence="4 5">IMI 309357</strain>
    </source>
</reference>
<evidence type="ECO:0000313" key="4">
    <source>
        <dbReference type="EMBL" id="OHE91648.1"/>
    </source>
</evidence>
<dbReference type="OrthoDB" id="5086500at2759"/>
<dbReference type="STRING" id="1209926.A0A1G4AR56"/>
<feature type="region of interest" description="Disordered" evidence="2">
    <location>
        <begin position="295"/>
        <end position="346"/>
    </location>
</feature>
<evidence type="ECO:0000256" key="1">
    <source>
        <dbReference type="ARBA" id="ARBA00022737"/>
    </source>
</evidence>
<evidence type="ECO:0000259" key="3">
    <source>
        <dbReference type="Pfam" id="PF24883"/>
    </source>
</evidence>
<dbReference type="InterPro" id="IPR056884">
    <property type="entry name" value="NPHP3-like_N"/>
</dbReference>
<organism evidence="4 5">
    <name type="scientific">Colletotrichum orchidophilum</name>
    <dbReference type="NCBI Taxonomy" id="1209926"/>
    <lineage>
        <taxon>Eukaryota</taxon>
        <taxon>Fungi</taxon>
        <taxon>Dikarya</taxon>
        <taxon>Ascomycota</taxon>
        <taxon>Pezizomycotina</taxon>
        <taxon>Sordariomycetes</taxon>
        <taxon>Hypocreomycetidae</taxon>
        <taxon>Glomerellales</taxon>
        <taxon>Glomerellaceae</taxon>
        <taxon>Colletotrichum</taxon>
    </lineage>
</organism>
<evidence type="ECO:0000256" key="2">
    <source>
        <dbReference type="SAM" id="MobiDB-lite"/>
    </source>
</evidence>
<dbReference type="RefSeq" id="XP_022468820.1">
    <property type="nucleotide sequence ID" value="XM_022624656.1"/>
</dbReference>
<gene>
    <name evidence="4" type="ORF">CORC01_13038</name>
</gene>
<proteinExistence type="predicted"/>
<keyword evidence="5" id="KW-1185">Reference proteome</keyword>
<dbReference type="InterPro" id="IPR027417">
    <property type="entry name" value="P-loop_NTPase"/>
</dbReference>
<dbReference type="Proteomes" id="UP000176998">
    <property type="component" value="Unassembled WGS sequence"/>
</dbReference>
<dbReference type="EMBL" id="MJBS01000175">
    <property type="protein sequence ID" value="OHE91648.1"/>
    <property type="molecule type" value="Genomic_DNA"/>
</dbReference>
<evidence type="ECO:0000313" key="5">
    <source>
        <dbReference type="Proteomes" id="UP000176998"/>
    </source>
</evidence>
<dbReference type="SUPFAM" id="SSF52540">
    <property type="entry name" value="P-loop containing nucleoside triphosphate hydrolases"/>
    <property type="match status" value="1"/>
</dbReference>
<name>A0A1G4AR56_9PEZI</name>
<dbReference type="Pfam" id="PF24883">
    <property type="entry name" value="NPHP3_N"/>
    <property type="match status" value="1"/>
</dbReference>
<protein>
    <recommendedName>
        <fullName evidence="3">Nephrocystin 3-like N-terminal domain-containing protein</fullName>
    </recommendedName>
</protein>
<sequence length="789" mass="89485">MSGLEGIAVLSLACNVMQLISFGHEAVSMCRRIYESGSPEPGLDDYAKGLKAVCDDLEKSLGKKPTPAPTVKTPLSEKRLLDFATKCVKHAKDLEEEMKYLSPSQPGTFGALAVAPKVMWRKKRLERLRLNLADAQKLMDTSILERLFFKAEATYKMNKQGFSELSQELKAFIAQHAKSGSVLQDVVQKQSTEIRDHVTTQSSKTQEVIKSHMSLELAHHGASVNEHVSLSAQSVQNALSQRMESREDSVAREQAYQQLLKSLKYPGMNERRNQVTQTHPRTFRWIFSSSMELGGSESEYSKEDGSSADDDETESIDKSSTMSEESSESPDSSDSTGSAWPQPRDNLVDWLKDDNRKRYWISGKPGSGKSTLMKYIETNDKTIEYCNPGTRCISHFLWRPGTFMQQNIKGLLCSLLHQILADEKSIALRILDNQPSLSTKDSYTDWTVHELKTILLDLIRKSACTYLVLLDGLDEVADTPDEGAGRLLHLIDELVATNQVKVCVSSRPEPALKRSLERYPMLKIQDLTNRDIRLLTRDRLAAMEIDLENVKTDKLSDLICGKAEGVFIWVVLVLSSLQRGLDNYDDVNTLYRRVQSLPKDLTKLYKEMWSRMKEDSDLYRRKTVLLFYMAMELKGIFHDCHWGLTDNLVGLVISTDDEMLESFTSRDEIPDTGLLWEKWRCLGMGLLARCAGLLDMTGAEEAFSSHNTHESKFKSWGRTGIRFTHRTAIDFICHSEEGRELFGAHIPRRDDLLIRSIKTNLMFHRIRRRPYFTSTTFPFRPTFPGGTGP</sequence>
<feature type="domain" description="Nephrocystin 3-like N-terminal" evidence="3">
    <location>
        <begin position="345"/>
        <end position="507"/>
    </location>
</feature>
<dbReference type="AlphaFoldDB" id="A0A1G4AR56"/>
<accession>A0A1G4AR56</accession>
<feature type="compositionally biased region" description="Low complexity" evidence="2">
    <location>
        <begin position="318"/>
        <end position="338"/>
    </location>
</feature>
<dbReference type="PANTHER" id="PTHR10039">
    <property type="entry name" value="AMELOGENIN"/>
    <property type="match status" value="1"/>
</dbReference>
<comment type="caution">
    <text evidence="4">The sequence shown here is derived from an EMBL/GenBank/DDBJ whole genome shotgun (WGS) entry which is preliminary data.</text>
</comment>
<dbReference type="PANTHER" id="PTHR10039:SF5">
    <property type="entry name" value="NACHT DOMAIN-CONTAINING PROTEIN"/>
    <property type="match status" value="1"/>
</dbReference>
<keyword evidence="1" id="KW-0677">Repeat</keyword>
<dbReference type="GeneID" id="34566166"/>